<feature type="region of interest" description="Disordered" evidence="1">
    <location>
        <begin position="25"/>
        <end position="44"/>
    </location>
</feature>
<evidence type="ECO:0000313" key="3">
    <source>
        <dbReference type="Proteomes" id="UP000801864"/>
    </source>
</evidence>
<proteinExistence type="predicted"/>
<evidence type="ECO:0000313" key="2">
    <source>
        <dbReference type="EMBL" id="KAF3062885.1"/>
    </source>
</evidence>
<keyword evidence="3" id="KW-1185">Reference proteome</keyword>
<protein>
    <submittedName>
        <fullName evidence="2">Uncharacterized protein</fullName>
    </submittedName>
</protein>
<reference evidence="2 3" key="1">
    <citation type="submission" date="2018-06" db="EMBL/GenBank/DDBJ databases">
        <title>Genome analysis of cellulolytic fungus Trichoderma lentiforme CFAM-422.</title>
        <authorList>
            <person name="Steindorff A.S."/>
            <person name="Formighieri E.F."/>
            <person name="Midorikawa G.E.O."/>
            <person name="Tamietti M.S."/>
            <person name="Ramos E.Z."/>
            <person name="Silva A.S."/>
            <person name="Bon E.P.S."/>
            <person name="Mendes T.D."/>
            <person name="Damaso M.C.T."/>
            <person name="Favaro L.C.L."/>
        </authorList>
    </citation>
    <scope>NUCLEOTIDE SEQUENCE [LARGE SCALE GENOMIC DNA]</scope>
    <source>
        <strain evidence="2 3">CFAM-422</strain>
    </source>
</reference>
<dbReference type="Proteomes" id="UP000801864">
    <property type="component" value="Unassembled WGS sequence"/>
</dbReference>
<organism evidence="2 3">
    <name type="scientific">Trichoderma lentiforme</name>
    <dbReference type="NCBI Taxonomy" id="1567552"/>
    <lineage>
        <taxon>Eukaryota</taxon>
        <taxon>Fungi</taxon>
        <taxon>Dikarya</taxon>
        <taxon>Ascomycota</taxon>
        <taxon>Pezizomycotina</taxon>
        <taxon>Sordariomycetes</taxon>
        <taxon>Hypocreomycetidae</taxon>
        <taxon>Hypocreales</taxon>
        <taxon>Hypocreaceae</taxon>
        <taxon>Trichoderma</taxon>
    </lineage>
</organism>
<dbReference type="EMBL" id="QLNT01000020">
    <property type="protein sequence ID" value="KAF3062885.1"/>
    <property type="molecule type" value="Genomic_DNA"/>
</dbReference>
<comment type="caution">
    <text evidence="2">The sequence shown here is derived from an EMBL/GenBank/DDBJ whole genome shotgun (WGS) entry which is preliminary data.</text>
</comment>
<sequence length="104" mass="10639">MGRFPAVAHLGTSPLPSGGLWASSRGCGAAASSNDVGGEPQPGSAKLLDQTVHVQSIVIIFDLINASNSFHLHDSIAPILCLKSTQGSLNDNDSTADDSALLRA</sequence>
<dbReference type="AlphaFoldDB" id="A0A9P4X8G3"/>
<name>A0A9P4X8G3_9HYPO</name>
<evidence type="ECO:0000256" key="1">
    <source>
        <dbReference type="SAM" id="MobiDB-lite"/>
    </source>
</evidence>
<feature type="region of interest" description="Disordered" evidence="1">
    <location>
        <begin position="85"/>
        <end position="104"/>
    </location>
</feature>
<accession>A0A9P4X8G3</accession>
<gene>
    <name evidence="2" type="ORF">CFAM422_010338</name>
</gene>